<evidence type="ECO:0000256" key="2">
    <source>
        <dbReference type="ARBA" id="ARBA00022801"/>
    </source>
</evidence>
<feature type="compositionally biased region" description="Basic and acidic residues" evidence="3">
    <location>
        <begin position="115"/>
        <end position="130"/>
    </location>
</feature>
<dbReference type="InterPro" id="IPR015797">
    <property type="entry name" value="NUDIX_hydrolase-like_dom_sf"/>
</dbReference>
<feature type="non-terminal residue" evidence="5">
    <location>
        <position position="340"/>
    </location>
</feature>
<evidence type="ECO:0000256" key="1">
    <source>
        <dbReference type="ARBA" id="ARBA00001946"/>
    </source>
</evidence>
<keyword evidence="2" id="KW-0378">Hydrolase</keyword>
<dbReference type="PANTHER" id="PTHR43046:SF13">
    <property type="entry name" value="NUDIX HYDROLASE DOMAIN-CONTAINING PROTEIN"/>
    <property type="match status" value="1"/>
</dbReference>
<dbReference type="PANTHER" id="PTHR43046">
    <property type="entry name" value="GDP-MANNOSE MANNOSYL HYDROLASE"/>
    <property type="match status" value="1"/>
</dbReference>
<dbReference type="Gene3D" id="3.90.79.10">
    <property type="entry name" value="Nucleoside Triphosphate Pyrophosphohydrolase"/>
    <property type="match status" value="1"/>
</dbReference>
<feature type="compositionally biased region" description="Polar residues" evidence="3">
    <location>
        <begin position="61"/>
        <end position="70"/>
    </location>
</feature>
<evidence type="ECO:0000259" key="4">
    <source>
        <dbReference type="PROSITE" id="PS51462"/>
    </source>
</evidence>
<dbReference type="AlphaFoldDB" id="A0A813IIH0"/>
<dbReference type="PROSITE" id="PS51462">
    <property type="entry name" value="NUDIX"/>
    <property type="match status" value="1"/>
</dbReference>
<dbReference type="EMBL" id="CAJNNW010009574">
    <property type="protein sequence ID" value="CAE8651066.1"/>
    <property type="molecule type" value="Genomic_DNA"/>
</dbReference>
<dbReference type="InterPro" id="IPR000086">
    <property type="entry name" value="NUDIX_hydrolase_dom"/>
</dbReference>
<evidence type="ECO:0000313" key="6">
    <source>
        <dbReference type="Proteomes" id="UP000626109"/>
    </source>
</evidence>
<feature type="compositionally biased region" description="Polar residues" evidence="3">
    <location>
        <begin position="84"/>
        <end position="110"/>
    </location>
</feature>
<feature type="domain" description="Nudix hydrolase" evidence="4">
    <location>
        <begin position="189"/>
        <end position="330"/>
    </location>
</feature>
<protein>
    <recommendedName>
        <fullName evidence="4">Nudix hydrolase domain-containing protein</fullName>
    </recommendedName>
</protein>
<feature type="compositionally biased region" description="Polar residues" evidence="3">
    <location>
        <begin position="38"/>
        <end position="50"/>
    </location>
</feature>
<dbReference type="SUPFAM" id="SSF55811">
    <property type="entry name" value="Nudix"/>
    <property type="match status" value="1"/>
</dbReference>
<dbReference type="GO" id="GO:0016787">
    <property type="term" value="F:hydrolase activity"/>
    <property type="evidence" value="ECO:0007669"/>
    <property type="project" value="UniProtKB-KW"/>
</dbReference>
<sequence length="340" mass="37325">QAFDRHSSESMPPPTAGAIPTAWGAEDDEAHVPLPSHASLQNSILGQYGSNGPCMGLGPPSYTQGQSASRDNGARAFQAPPQGSWMTPGSQAGPQRGPTNQIRDSLTGSLQGARRSRDEGGSRAASREPSPKTSAADRYPQRGESPQRGDRYKGGVPAELRRTPQFVTGPFTPHHCFLEDREYGRALDSLVKAVSDILVTSSDESRVFLGRRKVEPQPDWWYIGGRAKPGETTQEAAARNVRRELGLELPARRFEVLANYSFVWHMRAQEPADHGTADISTVHRLTLLPEEEAAVKLDEQEYEDARWFACEEVLAGEFHPALKQAIWDLRAKSAYEALAQ</sequence>
<name>A0A813IIH0_POLGL</name>
<reference evidence="5" key="1">
    <citation type="submission" date="2021-02" db="EMBL/GenBank/DDBJ databases">
        <authorList>
            <person name="Dougan E. K."/>
            <person name="Rhodes N."/>
            <person name="Thang M."/>
            <person name="Chan C."/>
        </authorList>
    </citation>
    <scope>NUCLEOTIDE SEQUENCE</scope>
</reference>
<dbReference type="Proteomes" id="UP000626109">
    <property type="component" value="Unassembled WGS sequence"/>
</dbReference>
<comment type="cofactor">
    <cofactor evidence="1">
        <name>Mg(2+)</name>
        <dbReference type="ChEBI" id="CHEBI:18420"/>
    </cofactor>
</comment>
<accession>A0A813IIH0</accession>
<gene>
    <name evidence="5" type="ORF">PGLA2088_LOCUS8809</name>
</gene>
<evidence type="ECO:0000313" key="5">
    <source>
        <dbReference type="EMBL" id="CAE8651066.1"/>
    </source>
</evidence>
<feature type="compositionally biased region" description="Basic and acidic residues" evidence="3">
    <location>
        <begin position="139"/>
        <end position="153"/>
    </location>
</feature>
<evidence type="ECO:0000256" key="3">
    <source>
        <dbReference type="SAM" id="MobiDB-lite"/>
    </source>
</evidence>
<comment type="caution">
    <text evidence="5">The sequence shown here is derived from an EMBL/GenBank/DDBJ whole genome shotgun (WGS) entry which is preliminary data.</text>
</comment>
<proteinExistence type="predicted"/>
<dbReference type="Pfam" id="PF00293">
    <property type="entry name" value="NUDIX"/>
    <property type="match status" value="1"/>
</dbReference>
<organism evidence="5 6">
    <name type="scientific">Polarella glacialis</name>
    <name type="common">Dinoflagellate</name>
    <dbReference type="NCBI Taxonomy" id="89957"/>
    <lineage>
        <taxon>Eukaryota</taxon>
        <taxon>Sar</taxon>
        <taxon>Alveolata</taxon>
        <taxon>Dinophyceae</taxon>
        <taxon>Suessiales</taxon>
        <taxon>Suessiaceae</taxon>
        <taxon>Polarella</taxon>
    </lineage>
</organism>
<feature type="non-terminal residue" evidence="5">
    <location>
        <position position="1"/>
    </location>
</feature>
<feature type="region of interest" description="Disordered" evidence="3">
    <location>
        <begin position="1"/>
        <end position="158"/>
    </location>
</feature>